<organism evidence="1 2">
    <name type="scientific">Hymenobacter saemangeumensis</name>
    <dbReference type="NCBI Taxonomy" id="1084522"/>
    <lineage>
        <taxon>Bacteria</taxon>
        <taxon>Pseudomonadati</taxon>
        <taxon>Bacteroidota</taxon>
        <taxon>Cytophagia</taxon>
        <taxon>Cytophagales</taxon>
        <taxon>Hymenobacteraceae</taxon>
        <taxon>Hymenobacter</taxon>
    </lineage>
</organism>
<comment type="caution">
    <text evidence="1">The sequence shown here is derived from an EMBL/GenBank/DDBJ whole genome shotgun (WGS) entry which is preliminary data.</text>
</comment>
<dbReference type="Proteomes" id="UP001501153">
    <property type="component" value="Unassembled WGS sequence"/>
</dbReference>
<keyword evidence="2" id="KW-1185">Reference proteome</keyword>
<reference evidence="2" key="1">
    <citation type="journal article" date="2019" name="Int. J. Syst. Evol. Microbiol.">
        <title>The Global Catalogue of Microorganisms (GCM) 10K type strain sequencing project: providing services to taxonomists for standard genome sequencing and annotation.</title>
        <authorList>
            <consortium name="The Broad Institute Genomics Platform"/>
            <consortium name="The Broad Institute Genome Sequencing Center for Infectious Disease"/>
            <person name="Wu L."/>
            <person name="Ma J."/>
        </authorList>
    </citation>
    <scope>NUCLEOTIDE SEQUENCE [LARGE SCALE GENOMIC DNA]</scope>
    <source>
        <strain evidence="2">JCM 17923</strain>
    </source>
</reference>
<proteinExistence type="predicted"/>
<evidence type="ECO:0000313" key="2">
    <source>
        <dbReference type="Proteomes" id="UP001501153"/>
    </source>
</evidence>
<name>A0ABP8IBY0_9BACT</name>
<evidence type="ECO:0000313" key="1">
    <source>
        <dbReference type="EMBL" id="GAA4355657.1"/>
    </source>
</evidence>
<gene>
    <name evidence="1" type="ORF">GCM10023185_18700</name>
</gene>
<protein>
    <submittedName>
        <fullName evidence="1">Uncharacterized protein</fullName>
    </submittedName>
</protein>
<sequence>MSYCFKPIGANNMDNFNEQAIDLFRIEELEERLEMQTTCSATVNSNGTCSATVSHTFDW</sequence>
<accession>A0ABP8IBY0</accession>
<dbReference type="EMBL" id="BAABGZ010000018">
    <property type="protein sequence ID" value="GAA4355657.1"/>
    <property type="molecule type" value="Genomic_DNA"/>
</dbReference>